<proteinExistence type="predicted"/>
<name>A0AAV4VN02_CAEEX</name>
<evidence type="ECO:0000313" key="2">
    <source>
        <dbReference type="EMBL" id="GIY71221.1"/>
    </source>
</evidence>
<organism evidence="2 3">
    <name type="scientific">Caerostris extrusa</name>
    <name type="common">Bark spider</name>
    <name type="synonym">Caerostris bankana</name>
    <dbReference type="NCBI Taxonomy" id="172846"/>
    <lineage>
        <taxon>Eukaryota</taxon>
        <taxon>Metazoa</taxon>
        <taxon>Ecdysozoa</taxon>
        <taxon>Arthropoda</taxon>
        <taxon>Chelicerata</taxon>
        <taxon>Arachnida</taxon>
        <taxon>Araneae</taxon>
        <taxon>Araneomorphae</taxon>
        <taxon>Entelegynae</taxon>
        <taxon>Araneoidea</taxon>
        <taxon>Araneidae</taxon>
        <taxon>Caerostris</taxon>
    </lineage>
</organism>
<sequence>MSTSSIDFNKRLPRPLPPWKASDYRNSSPPTPEEGRGGYYPRRNPSNSAEPDGQFTGALQSMDWFGLSLWNSPVYVKEGNDK</sequence>
<keyword evidence="3" id="KW-1185">Reference proteome</keyword>
<evidence type="ECO:0000256" key="1">
    <source>
        <dbReference type="SAM" id="MobiDB-lite"/>
    </source>
</evidence>
<dbReference type="Proteomes" id="UP001054945">
    <property type="component" value="Unassembled WGS sequence"/>
</dbReference>
<gene>
    <name evidence="2" type="ORF">CEXT_505521</name>
</gene>
<comment type="caution">
    <text evidence="2">The sequence shown here is derived from an EMBL/GenBank/DDBJ whole genome shotgun (WGS) entry which is preliminary data.</text>
</comment>
<feature type="region of interest" description="Disordered" evidence="1">
    <location>
        <begin position="1"/>
        <end position="55"/>
    </location>
</feature>
<dbReference type="EMBL" id="BPLR01014769">
    <property type="protein sequence ID" value="GIY71221.1"/>
    <property type="molecule type" value="Genomic_DNA"/>
</dbReference>
<dbReference type="AlphaFoldDB" id="A0AAV4VN02"/>
<accession>A0AAV4VN02</accession>
<reference evidence="2 3" key="1">
    <citation type="submission" date="2021-06" db="EMBL/GenBank/DDBJ databases">
        <title>Caerostris extrusa draft genome.</title>
        <authorList>
            <person name="Kono N."/>
            <person name="Arakawa K."/>
        </authorList>
    </citation>
    <scope>NUCLEOTIDE SEQUENCE [LARGE SCALE GENOMIC DNA]</scope>
</reference>
<protein>
    <submittedName>
        <fullName evidence="2">Uncharacterized protein</fullName>
    </submittedName>
</protein>
<evidence type="ECO:0000313" key="3">
    <source>
        <dbReference type="Proteomes" id="UP001054945"/>
    </source>
</evidence>